<reference evidence="3" key="1">
    <citation type="journal article" date="2019" name="Int. J. Syst. Evol. Microbiol.">
        <title>The Global Catalogue of Microorganisms (GCM) 10K type strain sequencing project: providing services to taxonomists for standard genome sequencing and annotation.</title>
        <authorList>
            <consortium name="The Broad Institute Genomics Platform"/>
            <consortium name="The Broad Institute Genome Sequencing Center for Infectious Disease"/>
            <person name="Wu L."/>
            <person name="Ma J."/>
        </authorList>
    </citation>
    <scope>NUCLEOTIDE SEQUENCE [LARGE SCALE GENOMIC DNA]</scope>
    <source>
        <strain evidence="3">JCM 31037</strain>
    </source>
</reference>
<evidence type="ECO:0000313" key="2">
    <source>
        <dbReference type="EMBL" id="MFD1326280.1"/>
    </source>
</evidence>
<evidence type="ECO:0000256" key="1">
    <source>
        <dbReference type="SAM" id="MobiDB-lite"/>
    </source>
</evidence>
<accession>A0ABW3YSC6</accession>
<dbReference type="EMBL" id="JBHTMP010000180">
    <property type="protein sequence ID" value="MFD1326280.1"/>
    <property type="molecule type" value="Genomic_DNA"/>
</dbReference>
<protein>
    <submittedName>
        <fullName evidence="2">Uncharacterized protein</fullName>
    </submittedName>
</protein>
<comment type="caution">
    <text evidence="2">The sequence shown here is derived from an EMBL/GenBank/DDBJ whole genome shotgun (WGS) entry which is preliminary data.</text>
</comment>
<keyword evidence="3" id="KW-1185">Reference proteome</keyword>
<feature type="region of interest" description="Disordered" evidence="1">
    <location>
        <begin position="1"/>
        <end position="36"/>
    </location>
</feature>
<gene>
    <name evidence="2" type="ORF">ACFQ4H_34895</name>
</gene>
<proteinExistence type="predicted"/>
<dbReference type="RefSeq" id="WP_377579564.1">
    <property type="nucleotide sequence ID" value="NZ_JBHTMP010000180.1"/>
</dbReference>
<name>A0ABW3YSC6_9ACTN</name>
<organism evidence="2 3">
    <name type="scientific">Micromonospora sonneratiae</name>
    <dbReference type="NCBI Taxonomy" id="1184706"/>
    <lineage>
        <taxon>Bacteria</taxon>
        <taxon>Bacillati</taxon>
        <taxon>Actinomycetota</taxon>
        <taxon>Actinomycetes</taxon>
        <taxon>Micromonosporales</taxon>
        <taxon>Micromonosporaceae</taxon>
        <taxon>Micromonospora</taxon>
    </lineage>
</organism>
<dbReference type="Proteomes" id="UP001597260">
    <property type="component" value="Unassembled WGS sequence"/>
</dbReference>
<evidence type="ECO:0000313" key="3">
    <source>
        <dbReference type="Proteomes" id="UP001597260"/>
    </source>
</evidence>
<sequence length="63" mass="7152">MSRHRDTGYQGRHRRDSPRFRQPAAVSALPPRPAWADQPTTILSGLVLTHAQRLRLPDIGGRR</sequence>